<dbReference type="OrthoDB" id="2654851at2759"/>
<dbReference type="EMBL" id="KN817589">
    <property type="protein sequence ID" value="KJA18400.1"/>
    <property type="molecule type" value="Genomic_DNA"/>
</dbReference>
<dbReference type="AlphaFoldDB" id="A0A0D2PDT8"/>
<dbReference type="STRING" id="945553.A0A0D2PDT8"/>
<evidence type="ECO:0000313" key="1">
    <source>
        <dbReference type="EMBL" id="KJA18400.1"/>
    </source>
</evidence>
<dbReference type="PANTHER" id="PTHR10622:SF10">
    <property type="entry name" value="HET DOMAIN-CONTAINING PROTEIN"/>
    <property type="match status" value="1"/>
</dbReference>
<accession>A0A0D2PDT8</accession>
<protein>
    <submittedName>
        <fullName evidence="1">Uncharacterized protein</fullName>
    </submittedName>
</protein>
<feature type="non-terminal residue" evidence="1">
    <location>
        <position position="84"/>
    </location>
</feature>
<keyword evidence="2" id="KW-1185">Reference proteome</keyword>
<sequence length="84" mass="9195">MSPSGRCMTGYAGASVCITYLSEITNISDVHRDSWLTRGWTLQELLAPVHSIFYNVDWNQLGTSSDAKIQTASGIAARRPSDSM</sequence>
<name>A0A0D2PDT8_HYPSF</name>
<organism evidence="1 2">
    <name type="scientific">Hypholoma sublateritium (strain FD-334 SS-4)</name>
    <dbReference type="NCBI Taxonomy" id="945553"/>
    <lineage>
        <taxon>Eukaryota</taxon>
        <taxon>Fungi</taxon>
        <taxon>Dikarya</taxon>
        <taxon>Basidiomycota</taxon>
        <taxon>Agaricomycotina</taxon>
        <taxon>Agaricomycetes</taxon>
        <taxon>Agaricomycetidae</taxon>
        <taxon>Agaricales</taxon>
        <taxon>Agaricineae</taxon>
        <taxon>Strophariaceae</taxon>
        <taxon>Hypholoma</taxon>
    </lineage>
</organism>
<dbReference type="PANTHER" id="PTHR10622">
    <property type="entry name" value="HET DOMAIN-CONTAINING PROTEIN"/>
    <property type="match status" value="1"/>
</dbReference>
<proteinExistence type="predicted"/>
<evidence type="ECO:0000313" key="2">
    <source>
        <dbReference type="Proteomes" id="UP000054270"/>
    </source>
</evidence>
<gene>
    <name evidence="1" type="ORF">HYPSUDRAFT_45254</name>
</gene>
<dbReference type="Proteomes" id="UP000054270">
    <property type="component" value="Unassembled WGS sequence"/>
</dbReference>
<reference evidence="2" key="1">
    <citation type="submission" date="2014-04" db="EMBL/GenBank/DDBJ databases">
        <title>Evolutionary Origins and Diversification of the Mycorrhizal Mutualists.</title>
        <authorList>
            <consortium name="DOE Joint Genome Institute"/>
            <consortium name="Mycorrhizal Genomics Consortium"/>
            <person name="Kohler A."/>
            <person name="Kuo A."/>
            <person name="Nagy L.G."/>
            <person name="Floudas D."/>
            <person name="Copeland A."/>
            <person name="Barry K.W."/>
            <person name="Cichocki N."/>
            <person name="Veneault-Fourrey C."/>
            <person name="LaButti K."/>
            <person name="Lindquist E.A."/>
            <person name="Lipzen A."/>
            <person name="Lundell T."/>
            <person name="Morin E."/>
            <person name="Murat C."/>
            <person name="Riley R."/>
            <person name="Ohm R."/>
            <person name="Sun H."/>
            <person name="Tunlid A."/>
            <person name="Henrissat B."/>
            <person name="Grigoriev I.V."/>
            <person name="Hibbett D.S."/>
            <person name="Martin F."/>
        </authorList>
    </citation>
    <scope>NUCLEOTIDE SEQUENCE [LARGE SCALE GENOMIC DNA]</scope>
    <source>
        <strain evidence="2">FD-334 SS-4</strain>
    </source>
</reference>